<organism evidence="1 2">
    <name type="scientific">Sessilibacter corallicola</name>
    <dbReference type="NCBI Taxonomy" id="2904075"/>
    <lineage>
        <taxon>Bacteria</taxon>
        <taxon>Pseudomonadati</taxon>
        <taxon>Pseudomonadota</taxon>
        <taxon>Gammaproteobacteria</taxon>
        <taxon>Cellvibrionales</taxon>
        <taxon>Cellvibrionaceae</taxon>
        <taxon>Sessilibacter</taxon>
    </lineage>
</organism>
<proteinExistence type="predicted"/>
<name>A0ABQ0A9L3_9GAMM</name>
<evidence type="ECO:0000313" key="1">
    <source>
        <dbReference type="EMBL" id="GAA6168348.1"/>
    </source>
</evidence>
<sequence>MGIFLQVKKAFSQKLTPYLLRFSTKNRKTTTGLSVRPSAFPIVAPPKSYQSDDVSVLSLGPEDICEHQRFAVNILIKKGARLHSIRSLS</sequence>
<protein>
    <submittedName>
        <fullName evidence="1">Uncharacterized protein</fullName>
    </submittedName>
</protein>
<reference evidence="1 2" key="1">
    <citation type="submission" date="2024-04" db="EMBL/GenBank/DDBJ databases">
        <title>Draft genome sequence of Sessilibacter corallicola NBRC 116591.</title>
        <authorList>
            <person name="Miyakawa T."/>
            <person name="Kusuya Y."/>
            <person name="Miura T."/>
        </authorList>
    </citation>
    <scope>NUCLEOTIDE SEQUENCE [LARGE SCALE GENOMIC DNA]</scope>
    <source>
        <strain evidence="1 2">KU-00831-HH</strain>
    </source>
</reference>
<gene>
    <name evidence="1" type="ORF">NBRC116591_21590</name>
</gene>
<dbReference type="Proteomes" id="UP001465153">
    <property type="component" value="Unassembled WGS sequence"/>
</dbReference>
<dbReference type="EMBL" id="BAABWN010000006">
    <property type="protein sequence ID" value="GAA6168348.1"/>
    <property type="molecule type" value="Genomic_DNA"/>
</dbReference>
<comment type="caution">
    <text evidence="1">The sequence shown here is derived from an EMBL/GenBank/DDBJ whole genome shotgun (WGS) entry which is preliminary data.</text>
</comment>
<keyword evidence="2" id="KW-1185">Reference proteome</keyword>
<evidence type="ECO:0000313" key="2">
    <source>
        <dbReference type="Proteomes" id="UP001465153"/>
    </source>
</evidence>
<accession>A0ABQ0A9L3</accession>